<dbReference type="GO" id="GO:0006995">
    <property type="term" value="P:cellular response to nitrogen starvation"/>
    <property type="evidence" value="ECO:0007669"/>
    <property type="project" value="EnsemblFungi"/>
</dbReference>
<dbReference type="GO" id="GO:0005886">
    <property type="term" value="C:plasma membrane"/>
    <property type="evidence" value="ECO:0007669"/>
    <property type="project" value="EnsemblFungi"/>
</dbReference>
<keyword evidence="7" id="KW-0067">ATP-binding</keyword>
<dbReference type="SMART" id="SM00146">
    <property type="entry name" value="PI3Kc"/>
    <property type="match status" value="1"/>
</dbReference>
<dbReference type="InterPro" id="IPR001263">
    <property type="entry name" value="PI3K_accessory_dom"/>
</dbReference>
<dbReference type="GO" id="GO:0061909">
    <property type="term" value="P:autophagosome-lysosome fusion"/>
    <property type="evidence" value="ECO:0007669"/>
    <property type="project" value="EnsemblFungi"/>
</dbReference>
<dbReference type="OrthoDB" id="10264149at2759"/>
<dbReference type="EC" id="2.7.1.67" evidence="3"/>
<evidence type="ECO:0000256" key="4">
    <source>
        <dbReference type="ARBA" id="ARBA00022679"/>
    </source>
</evidence>
<dbReference type="GO" id="GO:0005737">
    <property type="term" value="C:cytoplasm"/>
    <property type="evidence" value="ECO:0007669"/>
    <property type="project" value="TreeGrafter"/>
</dbReference>
<dbReference type="Gene3D" id="3.30.1010.10">
    <property type="entry name" value="Phosphatidylinositol 3-kinase Catalytic Subunit, Chain A, domain 4"/>
    <property type="match status" value="1"/>
</dbReference>
<dbReference type="InterPro" id="IPR011009">
    <property type="entry name" value="Kinase-like_dom_sf"/>
</dbReference>
<feature type="domain" description="PIK helical" evidence="9">
    <location>
        <begin position="1351"/>
        <end position="1537"/>
    </location>
</feature>
<evidence type="ECO:0000256" key="7">
    <source>
        <dbReference type="ARBA" id="ARBA00022840"/>
    </source>
</evidence>
<dbReference type="HOGENOM" id="CLU_000893_1_1_1"/>
<dbReference type="InterPro" id="IPR045495">
    <property type="entry name" value="PI4K_N"/>
</dbReference>
<comment type="similarity">
    <text evidence="2">Belongs to the PI3/PI4-kinase family. Type III PI4K subfamily.</text>
</comment>
<dbReference type="FunFam" id="3.30.1010.10:FF:000014">
    <property type="entry name" value="Phosphatidylinositol 4-kinase STT4"/>
    <property type="match status" value="1"/>
</dbReference>
<keyword evidence="11" id="KW-1185">Reference proteome</keyword>
<dbReference type="EMBL" id="HE616746">
    <property type="protein sequence ID" value="CCE92800.1"/>
    <property type="molecule type" value="Genomic_DNA"/>
</dbReference>
<dbReference type="Proteomes" id="UP000005627">
    <property type="component" value="Chromosome 5"/>
</dbReference>
<dbReference type="Pfam" id="PF19274">
    <property type="entry name" value="PI4K_N"/>
    <property type="match status" value="1"/>
</dbReference>
<name>G8ZW06_TORDE</name>
<evidence type="ECO:0000313" key="10">
    <source>
        <dbReference type="EMBL" id="CCE92800.1"/>
    </source>
</evidence>
<dbReference type="FunFam" id="1.10.1070.11:FF:000022">
    <property type="entry name" value="Phosphatidylinositol 4-kinase stt4"/>
    <property type="match status" value="1"/>
</dbReference>
<dbReference type="eggNOG" id="KOG0902">
    <property type="taxonomic scope" value="Eukaryota"/>
</dbReference>
<dbReference type="PROSITE" id="PS00916">
    <property type="entry name" value="PI3_4_KINASE_2"/>
    <property type="match status" value="1"/>
</dbReference>
<dbReference type="GO" id="GO:0004430">
    <property type="term" value="F:1-phosphatidylinositol 4-kinase activity"/>
    <property type="evidence" value="ECO:0007669"/>
    <property type="project" value="UniProtKB-EC"/>
</dbReference>
<dbReference type="PANTHER" id="PTHR10048">
    <property type="entry name" value="PHOSPHATIDYLINOSITOL KINASE"/>
    <property type="match status" value="1"/>
</dbReference>
<dbReference type="InParanoid" id="G8ZW06"/>
<dbReference type="InterPro" id="IPR018936">
    <property type="entry name" value="PI3/4_kinase_CS"/>
</dbReference>
<evidence type="ECO:0000259" key="8">
    <source>
        <dbReference type="PROSITE" id="PS50290"/>
    </source>
</evidence>
<sequence>MRFGTSDNVRHHLRARALGKLAQLSAQRRSVVEIADEKEPEDPLALLTNSLPIFYSTNTSKLYTIPITLNEWEVLIALCQCTPGTLEQAERLINDVISPYLLASPRQRMSEVLEAKFKLRLFRQPNELLTLQLTRFLAIACSKYPVLMKKCSTLIDAYLKTVSELFNQKCTSLFSLIGFMNAFIMENDALQLTQFVWKKLTGLFGDGSLVIRSQTKLLSQFTGEIMVRYHEAGKEISNSLFLNLMAKLQYSVASRIVSLPKDELSLSKHVLSLHCQTYRAQREEATRDADMAASEEFYAKVSQHKSILTDICHFALKHCIDVEGLDLSTDIRATYSFDTRAYFMEVLCLIPFFDSIASDMGKRFVNLVSDAIDRFLLSELVTAKLVLAIVSAGSLLNFFTEESSLALLRLFPVLVSSQHVTTSQVAKITEIFTLGLQPLNEDAVVSTVYSLNNLLTVGDDGAPLQVVRERKLTMGTITGDHPLRELNRDRAGTSDTMQAIHNINTKMALITAETHQADDAAAATFHHMLFRNCVTAAICIASHYGDQTITALTITVLTQKVFVISEELDAIIVDLLADLVTDITVTEYAILLKFYKLTYSQSKKNDNACLMKSVCDARVRISKHMLLEKSDTELYRYTLMSLLEGITACGEVGQSDHHRPEREISHSAEEIAAYLPSLAALLPSPGTKALQFEEDEVLIRSFRDIWFNMIIHGFRYDSELLRENYDSLLTIAYNSPALASEFPSSNKEVSLDMNAVLRRDSSSTIHKQQKQTINQYLSTNPVQARTLSTPKIMFLATTSLLETLRCEAGDCSKILWYYCDPSLFSSNIDKYVEAMNYDLIRKYTSLAQAGSSRLFGSQAIAQQLTDLILCLSHRNTQLQNSAFHSCDIIIRAIPSALCRHRSLYTLLDLLTTLFDSVVDCETNKFQPHYQFILKHSETKVLIPDSALWRKTTLSRLHATARGWVKIILDKANEDTKILLQSYISDLTQFSRSSTVEYGVSFAMEMAGSISLADKELSKLTYVGRERPSTIAGFISQHSWRSKNLVDTAIISSPQDVAQQIGKHVENIKRSIDAEEPVSFRDTTIFLDLSTASLLLGKFAAASLVYDLVHIPFSIFTSPAIKTATNVWLTVIKERRDCAHMLLVEVGYCWMKTIDDRKGLFSREHDLPRAEYQMMEYTPYNKTAINRDAFAASQSLQPHRHVIKFFKSHFEGTMYQSDHLLKLFTQWTLHGLRNLQFASLHPFARMARHDLLNFAISLLHIHNKQSTKWAPVLCREICRGGLSWFMQPISWPFGSNQLKIKADLSGTVQFWSGLEKVSPLMNHHCGHSFRLLRFFLVSEIRKIETWLSPFHKIETSGDTEPGVDLLKTAFDIDAQLAVNFFQRYPTKKLESFAMSLVVDNPLMCVGVPEMLDLLLLNKSSSKKQHDLHYVIYWCPADPLKSINFFLPPWNDNTFILQYTVFSLESHDVNVTFFYVPQIVQCLRYDRTGYVSNLILVTGKTSVLFSHQIIWNMLANSYKDGEGIEEDAIKPTLDDVRNKMISTFDSSKYEFYQREFGFFNEVTSISGKLKPYIKKSKAEKKHKIDEEMEKIEVKPDVYLPSNPDGVVVDIDRKSGKPLQSHAKAPFMATFKIKKTVKDSETGRRKEIEKWQAAIFKVGDDCRQDVLALQLISMFRTIWSNIGLDVYVFPNRVTATAPGCGVIDVLPNSISRDMLGREAVNGLYEYFVTKFGREDTIEFQNARNNFVKSLAGYSVISYLLQFKDRHNGNIMYDDQGHCLHIDFGFIFDIVPGGVKFEAVPFKLTKEMVRVMGGSQDTQAYHDFEELCIKAYLAARPHMNAILECVTPMLDSGLPCFKGSKTVRNLQNRFQPLKTDHEAAMFMKALIKKSYESLFTKGYDEFQRLTNGIPY</sequence>
<dbReference type="SMART" id="SM00145">
    <property type="entry name" value="PI3Ka"/>
    <property type="match status" value="1"/>
</dbReference>
<protein>
    <recommendedName>
        <fullName evidence="3">1-phosphatidylinositol 4-kinase</fullName>
        <ecNumber evidence="3">2.7.1.67</ecNumber>
    </recommendedName>
</protein>
<gene>
    <name evidence="10" type="primary">TDEL0E05570</name>
    <name evidence="10" type="ORF">TDEL_0E05570</name>
</gene>
<evidence type="ECO:0000256" key="6">
    <source>
        <dbReference type="ARBA" id="ARBA00022777"/>
    </source>
</evidence>
<dbReference type="GeneID" id="11501000"/>
<organism evidence="10 11">
    <name type="scientific">Torulaspora delbrueckii</name>
    <name type="common">Yeast</name>
    <name type="synonym">Candida colliculosa</name>
    <dbReference type="NCBI Taxonomy" id="4950"/>
    <lineage>
        <taxon>Eukaryota</taxon>
        <taxon>Fungi</taxon>
        <taxon>Dikarya</taxon>
        <taxon>Ascomycota</taxon>
        <taxon>Saccharomycotina</taxon>
        <taxon>Saccharomycetes</taxon>
        <taxon>Saccharomycetales</taxon>
        <taxon>Saccharomycetaceae</taxon>
        <taxon>Torulaspora</taxon>
    </lineage>
</organism>
<evidence type="ECO:0000256" key="2">
    <source>
        <dbReference type="ARBA" id="ARBA00006209"/>
    </source>
</evidence>
<dbReference type="Gene3D" id="1.10.1070.11">
    <property type="entry name" value="Phosphatidylinositol 3-/4-kinase, catalytic domain"/>
    <property type="match status" value="1"/>
</dbReference>
<dbReference type="InterPro" id="IPR015433">
    <property type="entry name" value="PI3/4_kinase"/>
</dbReference>
<dbReference type="PANTHER" id="PTHR10048:SF15">
    <property type="entry name" value="PHOSPHATIDYLINOSITOL 4-KINASE ALPHA"/>
    <property type="match status" value="1"/>
</dbReference>
<dbReference type="GO" id="GO:0048015">
    <property type="term" value="P:phosphatidylinositol-mediated signaling"/>
    <property type="evidence" value="ECO:0007669"/>
    <property type="project" value="TreeGrafter"/>
</dbReference>
<dbReference type="Pfam" id="PF00613">
    <property type="entry name" value="PI3Ka"/>
    <property type="match status" value="1"/>
</dbReference>
<reference evidence="10 11" key="1">
    <citation type="journal article" date="2011" name="Proc. Natl. Acad. Sci. U.S.A.">
        <title>Evolutionary erosion of yeast sex chromosomes by mating-type switching accidents.</title>
        <authorList>
            <person name="Gordon J.L."/>
            <person name="Armisen D."/>
            <person name="Proux-Wera E."/>
            <person name="Oheigeartaigh S.S."/>
            <person name="Byrne K.P."/>
            <person name="Wolfe K.H."/>
        </authorList>
    </citation>
    <scope>NUCLEOTIDE SEQUENCE [LARGE SCALE GENOMIC DNA]</scope>
    <source>
        <strain evidence="11">ATCC 10662 / CBS 1146 / NBRC 0425 / NCYC 2629 / NRRL Y-866</strain>
    </source>
</reference>
<dbReference type="FunCoup" id="G8ZW06">
    <property type="interactions" value="962"/>
</dbReference>
<evidence type="ECO:0000313" key="11">
    <source>
        <dbReference type="Proteomes" id="UP000005627"/>
    </source>
</evidence>
<evidence type="ECO:0000256" key="5">
    <source>
        <dbReference type="ARBA" id="ARBA00022741"/>
    </source>
</evidence>
<dbReference type="STRING" id="1076872.G8ZW06"/>
<dbReference type="Pfam" id="PF00454">
    <property type="entry name" value="PI3_PI4_kinase"/>
    <property type="match status" value="1"/>
</dbReference>
<dbReference type="InterPro" id="IPR016024">
    <property type="entry name" value="ARM-type_fold"/>
</dbReference>
<evidence type="ECO:0000259" key="9">
    <source>
        <dbReference type="PROSITE" id="PS51545"/>
    </source>
</evidence>
<dbReference type="GO" id="GO:0000422">
    <property type="term" value="P:autophagy of mitochondrion"/>
    <property type="evidence" value="ECO:0007669"/>
    <property type="project" value="EnsemblFungi"/>
</dbReference>
<accession>G8ZW06</accession>
<dbReference type="GO" id="GO:0140504">
    <property type="term" value="P:microlipophagy"/>
    <property type="evidence" value="ECO:0007669"/>
    <property type="project" value="EnsemblFungi"/>
</dbReference>
<dbReference type="PROSITE" id="PS51545">
    <property type="entry name" value="PIK_HELICAL"/>
    <property type="match status" value="1"/>
</dbReference>
<dbReference type="FunFam" id="1.25.40.70:FF:000011">
    <property type="entry name" value="Phosphatidylinositol 4-kinase alpha"/>
    <property type="match status" value="1"/>
</dbReference>
<keyword evidence="6" id="KW-0418">Kinase</keyword>
<evidence type="ECO:0000256" key="3">
    <source>
        <dbReference type="ARBA" id="ARBA00012169"/>
    </source>
</evidence>
<dbReference type="InterPro" id="IPR036940">
    <property type="entry name" value="PI3/4_kinase_cat_sf"/>
</dbReference>
<dbReference type="PROSITE" id="PS00915">
    <property type="entry name" value="PI3_4_KINASE_1"/>
    <property type="match status" value="1"/>
</dbReference>
<comment type="catalytic activity">
    <reaction evidence="1">
        <text>a 1,2-diacyl-sn-glycero-3-phospho-(1D-myo-inositol) + ATP = a 1,2-diacyl-sn-glycero-3-phospho-(1D-myo-inositol 4-phosphate) + ADP + H(+)</text>
        <dbReference type="Rhea" id="RHEA:19877"/>
        <dbReference type="ChEBI" id="CHEBI:15378"/>
        <dbReference type="ChEBI" id="CHEBI:30616"/>
        <dbReference type="ChEBI" id="CHEBI:57880"/>
        <dbReference type="ChEBI" id="CHEBI:58178"/>
        <dbReference type="ChEBI" id="CHEBI:456216"/>
        <dbReference type="EC" id="2.7.1.67"/>
    </reaction>
</comment>
<dbReference type="Gene3D" id="1.25.40.70">
    <property type="entry name" value="Phosphatidylinositol 3-kinase, accessory domain (PIK)"/>
    <property type="match status" value="1"/>
</dbReference>
<dbReference type="GO" id="GO:0046854">
    <property type="term" value="P:phosphatidylinositol phosphate biosynthetic process"/>
    <property type="evidence" value="ECO:0007669"/>
    <property type="project" value="EnsemblFungi"/>
</dbReference>
<dbReference type="InterPro" id="IPR000403">
    <property type="entry name" value="PI3/4_kinase_cat_dom"/>
</dbReference>
<keyword evidence="5" id="KW-0547">Nucleotide-binding</keyword>
<proteinExistence type="inferred from homology"/>
<dbReference type="KEGG" id="tdl:TDEL_0E05570"/>
<dbReference type="RefSeq" id="XP_003682011.1">
    <property type="nucleotide sequence ID" value="XM_003681963.1"/>
</dbReference>
<dbReference type="GO" id="GO:0030866">
    <property type="term" value="P:cortical actin cytoskeleton organization"/>
    <property type="evidence" value="ECO:0007669"/>
    <property type="project" value="EnsemblFungi"/>
</dbReference>
<dbReference type="InterPro" id="IPR042236">
    <property type="entry name" value="PI3K_accessory_sf"/>
</dbReference>
<dbReference type="SUPFAM" id="SSF48371">
    <property type="entry name" value="ARM repeat"/>
    <property type="match status" value="1"/>
</dbReference>
<evidence type="ECO:0000256" key="1">
    <source>
        <dbReference type="ARBA" id="ARBA00001686"/>
    </source>
</evidence>
<dbReference type="PROSITE" id="PS50290">
    <property type="entry name" value="PI3_4_KINASE_3"/>
    <property type="match status" value="1"/>
</dbReference>
<feature type="domain" description="PI3K/PI4K catalytic" evidence="8">
    <location>
        <begin position="1628"/>
        <end position="1891"/>
    </location>
</feature>
<dbReference type="GO" id="GO:0060237">
    <property type="term" value="P:regulation of fungal-type cell wall organization"/>
    <property type="evidence" value="ECO:0007669"/>
    <property type="project" value="EnsemblFungi"/>
</dbReference>
<dbReference type="SUPFAM" id="SSF56112">
    <property type="entry name" value="Protein kinase-like (PK-like)"/>
    <property type="match status" value="1"/>
</dbReference>
<keyword evidence="4" id="KW-0808">Transferase</keyword>
<dbReference type="GO" id="GO:0005524">
    <property type="term" value="F:ATP binding"/>
    <property type="evidence" value="ECO:0007669"/>
    <property type="project" value="UniProtKB-KW"/>
</dbReference>
<dbReference type="CDD" id="cd05167">
    <property type="entry name" value="PI4Kc_III_alpha"/>
    <property type="match status" value="1"/>
</dbReference>